<evidence type="ECO:0000313" key="2">
    <source>
        <dbReference type="EMBL" id="SDG42672.1"/>
    </source>
</evidence>
<dbReference type="Proteomes" id="UP000199708">
    <property type="component" value="Unassembled WGS sequence"/>
</dbReference>
<proteinExistence type="predicted"/>
<gene>
    <name evidence="2" type="ORF">SAMN05421791_10867</name>
</gene>
<organism evidence="2 3">
    <name type="scientific">Facklamia miroungae</name>
    <dbReference type="NCBI Taxonomy" id="120956"/>
    <lineage>
        <taxon>Bacteria</taxon>
        <taxon>Bacillati</taxon>
        <taxon>Bacillota</taxon>
        <taxon>Bacilli</taxon>
        <taxon>Lactobacillales</taxon>
        <taxon>Aerococcaceae</taxon>
        <taxon>Facklamia</taxon>
    </lineage>
</organism>
<name>A0A1G7U4W4_9LACT</name>
<keyword evidence="3" id="KW-1185">Reference proteome</keyword>
<reference evidence="2 3" key="1">
    <citation type="submission" date="2016-10" db="EMBL/GenBank/DDBJ databases">
        <authorList>
            <person name="de Groot N.N."/>
        </authorList>
    </citation>
    <scope>NUCLEOTIDE SEQUENCE [LARGE SCALE GENOMIC DNA]</scope>
    <source>
        <strain evidence="2 3">ATCC BAA-466</strain>
    </source>
</reference>
<evidence type="ECO:0008006" key="4">
    <source>
        <dbReference type="Google" id="ProtNLM"/>
    </source>
</evidence>
<feature type="transmembrane region" description="Helical" evidence="1">
    <location>
        <begin position="36"/>
        <end position="68"/>
    </location>
</feature>
<accession>A0A1G7U4W4</accession>
<evidence type="ECO:0000256" key="1">
    <source>
        <dbReference type="SAM" id="Phobius"/>
    </source>
</evidence>
<keyword evidence="1" id="KW-1133">Transmembrane helix</keyword>
<sequence length="99" mass="11275">MNIVISVYGLIMFATGVVGLRKKLAISKVTLTIIDLLFILSIANLWITALIIDILISVLLIFLSISLYRDRLSSGLTLNMTHHILRLCIHLIFIYFLFR</sequence>
<keyword evidence="1" id="KW-0812">Transmembrane</keyword>
<feature type="transmembrane region" description="Helical" evidence="1">
    <location>
        <begin position="6"/>
        <end position="24"/>
    </location>
</feature>
<dbReference type="STRING" id="120956.SAMN05421791_10867"/>
<feature type="transmembrane region" description="Helical" evidence="1">
    <location>
        <begin position="80"/>
        <end position="98"/>
    </location>
</feature>
<keyword evidence="1" id="KW-0472">Membrane</keyword>
<dbReference type="AlphaFoldDB" id="A0A1G7U4W4"/>
<dbReference type="EMBL" id="FNCK01000008">
    <property type="protein sequence ID" value="SDG42672.1"/>
    <property type="molecule type" value="Genomic_DNA"/>
</dbReference>
<evidence type="ECO:0000313" key="3">
    <source>
        <dbReference type="Proteomes" id="UP000199708"/>
    </source>
</evidence>
<protein>
    <recommendedName>
        <fullName evidence="4">Inner membrane protein</fullName>
    </recommendedName>
</protein>